<evidence type="ECO:0000256" key="2">
    <source>
        <dbReference type="ARBA" id="ARBA00022478"/>
    </source>
</evidence>
<dbReference type="InterPro" id="IPR007811">
    <property type="entry name" value="RPC4"/>
</dbReference>
<accession>A0A2A9N9X4</accession>
<evidence type="ECO:0008006" key="8">
    <source>
        <dbReference type="Google" id="ProtNLM"/>
    </source>
</evidence>
<organism evidence="6 7">
    <name type="scientific">Amanita thiersii Skay4041</name>
    <dbReference type="NCBI Taxonomy" id="703135"/>
    <lineage>
        <taxon>Eukaryota</taxon>
        <taxon>Fungi</taxon>
        <taxon>Dikarya</taxon>
        <taxon>Basidiomycota</taxon>
        <taxon>Agaricomycotina</taxon>
        <taxon>Agaricomycetes</taxon>
        <taxon>Agaricomycetidae</taxon>
        <taxon>Agaricales</taxon>
        <taxon>Pluteineae</taxon>
        <taxon>Amanitaceae</taxon>
        <taxon>Amanita</taxon>
    </lineage>
</organism>
<gene>
    <name evidence="6" type="ORF">AMATHDRAFT_68867</name>
</gene>
<evidence type="ECO:0000313" key="7">
    <source>
        <dbReference type="Proteomes" id="UP000242287"/>
    </source>
</evidence>
<evidence type="ECO:0000256" key="4">
    <source>
        <dbReference type="ARBA" id="ARBA00023242"/>
    </source>
</evidence>
<keyword evidence="3" id="KW-0804">Transcription</keyword>
<sequence length="368" mass="40475">MSDVPKAIGSLAKKPSDVTRQGTQKLKFVPTLPARRKKEDATLSGQSTSTNPVTEVDSGKDDGQGRGRGRGMTRKPVEMAASGPFAMGPALAGHSTRRPVLRSNLAAPTPNPATTLVNSRSHPFPLKQEETMIKGQKAERDNDDDVYSDPDEGVKIIDMQRVRNLDWMAPETLRMNQKQSNAVEKTTEEIDAANVLNGNEDEQEIDVISDFSEQDHNLEQTLGDEKIFLFKFPSPFPVFLSASEFVTDPGPDTQKKVTFLTPAMIHEENTASISATITPNERDIGLLTSNKLDGSIGRLEIHRSGAIKIRLANDLLFNVNSATQSSFQQQVVYMDRKQRRLAVLGEVHKNFIASPDIAALLNAIEDNK</sequence>
<dbReference type="GO" id="GO:0005666">
    <property type="term" value="C:RNA polymerase III complex"/>
    <property type="evidence" value="ECO:0007669"/>
    <property type="project" value="InterPro"/>
</dbReference>
<dbReference type="EMBL" id="KZ302152">
    <property type="protein sequence ID" value="PFH46878.1"/>
    <property type="molecule type" value="Genomic_DNA"/>
</dbReference>
<dbReference type="Pfam" id="PF05132">
    <property type="entry name" value="RNA_pol_Rpc4"/>
    <property type="match status" value="1"/>
</dbReference>
<comment type="subcellular location">
    <subcellularLocation>
        <location evidence="1">Nucleus</location>
    </subcellularLocation>
</comment>
<dbReference type="PANTHER" id="PTHR13408">
    <property type="entry name" value="DNA-DIRECTED RNA POLYMERASE III"/>
    <property type="match status" value="1"/>
</dbReference>
<keyword evidence="7" id="KW-1185">Reference proteome</keyword>
<evidence type="ECO:0000256" key="1">
    <source>
        <dbReference type="ARBA" id="ARBA00004123"/>
    </source>
</evidence>
<name>A0A2A9N9X4_9AGAR</name>
<dbReference type="OrthoDB" id="5836119at2759"/>
<dbReference type="PANTHER" id="PTHR13408:SF0">
    <property type="entry name" value="DNA-DIRECTED RNA POLYMERASE III SUBUNIT RPC4"/>
    <property type="match status" value="1"/>
</dbReference>
<feature type="region of interest" description="Disordered" evidence="5">
    <location>
        <begin position="1"/>
        <end position="75"/>
    </location>
</feature>
<evidence type="ECO:0000256" key="5">
    <source>
        <dbReference type="SAM" id="MobiDB-lite"/>
    </source>
</evidence>
<dbReference type="STRING" id="703135.A0A2A9N9X4"/>
<reference evidence="6 7" key="1">
    <citation type="submission" date="2014-02" db="EMBL/GenBank/DDBJ databases">
        <title>Transposable element dynamics among asymbiotic and ectomycorrhizal Amanita fungi.</title>
        <authorList>
            <consortium name="DOE Joint Genome Institute"/>
            <person name="Hess J."/>
            <person name="Skrede I."/>
            <person name="Wolfe B."/>
            <person name="LaButti K."/>
            <person name="Ohm R.A."/>
            <person name="Grigoriev I.V."/>
            <person name="Pringle A."/>
        </authorList>
    </citation>
    <scope>NUCLEOTIDE SEQUENCE [LARGE SCALE GENOMIC DNA]</scope>
    <source>
        <strain evidence="6 7">SKay4041</strain>
    </source>
</reference>
<dbReference type="Proteomes" id="UP000242287">
    <property type="component" value="Unassembled WGS sequence"/>
</dbReference>
<dbReference type="AlphaFoldDB" id="A0A2A9N9X4"/>
<evidence type="ECO:0000256" key="3">
    <source>
        <dbReference type="ARBA" id="ARBA00023163"/>
    </source>
</evidence>
<feature type="compositionally biased region" description="Polar residues" evidence="5">
    <location>
        <begin position="43"/>
        <end position="53"/>
    </location>
</feature>
<dbReference type="GO" id="GO:0003677">
    <property type="term" value="F:DNA binding"/>
    <property type="evidence" value="ECO:0007669"/>
    <property type="project" value="InterPro"/>
</dbReference>
<keyword evidence="4" id="KW-0539">Nucleus</keyword>
<proteinExistence type="predicted"/>
<dbReference type="GO" id="GO:0042797">
    <property type="term" value="P:tRNA transcription by RNA polymerase III"/>
    <property type="evidence" value="ECO:0007669"/>
    <property type="project" value="TreeGrafter"/>
</dbReference>
<protein>
    <recommendedName>
        <fullName evidence="8">DNA-directed RNA polymerase III subunit RPC4</fullName>
    </recommendedName>
</protein>
<keyword evidence="2" id="KW-0240">DNA-directed RNA polymerase</keyword>
<evidence type="ECO:0000313" key="6">
    <source>
        <dbReference type="EMBL" id="PFH46878.1"/>
    </source>
</evidence>